<dbReference type="InterPro" id="IPR036236">
    <property type="entry name" value="Znf_C2H2_sf"/>
</dbReference>
<evidence type="ECO:0000256" key="2">
    <source>
        <dbReference type="SAM" id="MobiDB-lite"/>
    </source>
</evidence>
<dbReference type="PROSITE" id="PS50157">
    <property type="entry name" value="ZINC_FINGER_C2H2_2"/>
    <property type="match status" value="1"/>
</dbReference>
<dbReference type="GO" id="GO:0008270">
    <property type="term" value="F:zinc ion binding"/>
    <property type="evidence" value="ECO:0007669"/>
    <property type="project" value="UniProtKB-KW"/>
</dbReference>
<feature type="region of interest" description="Disordered" evidence="2">
    <location>
        <begin position="250"/>
        <end position="321"/>
    </location>
</feature>
<keyword evidence="1" id="KW-0479">Metal-binding</keyword>
<gene>
    <name evidence="4" type="ORF">BCR41DRAFT_389566</name>
</gene>
<evidence type="ECO:0000313" key="5">
    <source>
        <dbReference type="Proteomes" id="UP000193648"/>
    </source>
</evidence>
<dbReference type="SMART" id="SM00355">
    <property type="entry name" value="ZnF_C2H2"/>
    <property type="match status" value="2"/>
</dbReference>
<feature type="region of interest" description="Disordered" evidence="2">
    <location>
        <begin position="176"/>
        <end position="220"/>
    </location>
</feature>
<dbReference type="AlphaFoldDB" id="A0A1Y2GAE1"/>
<accession>A0A1Y2GAE1</accession>
<dbReference type="GeneID" id="33569980"/>
<dbReference type="Proteomes" id="UP000193648">
    <property type="component" value="Unassembled WGS sequence"/>
</dbReference>
<evidence type="ECO:0000256" key="1">
    <source>
        <dbReference type="PROSITE-ProRule" id="PRU00042"/>
    </source>
</evidence>
<dbReference type="InParanoid" id="A0A1Y2GAE1"/>
<dbReference type="STRING" id="64571.A0A1Y2GAE1"/>
<dbReference type="InterPro" id="IPR013087">
    <property type="entry name" value="Znf_C2H2_type"/>
</dbReference>
<dbReference type="EMBL" id="MCFF01000050">
    <property type="protein sequence ID" value="ORZ05535.1"/>
    <property type="molecule type" value="Genomic_DNA"/>
</dbReference>
<evidence type="ECO:0000259" key="3">
    <source>
        <dbReference type="PROSITE" id="PS50157"/>
    </source>
</evidence>
<dbReference type="RefSeq" id="XP_021877109.1">
    <property type="nucleotide sequence ID" value="XM_022028137.1"/>
</dbReference>
<dbReference type="SUPFAM" id="SSF57667">
    <property type="entry name" value="beta-beta-alpha zinc fingers"/>
    <property type="match status" value="1"/>
</dbReference>
<protein>
    <recommendedName>
        <fullName evidence="3">C2H2-type domain-containing protein</fullName>
    </recommendedName>
</protein>
<feature type="compositionally biased region" description="Low complexity" evidence="2">
    <location>
        <begin position="282"/>
        <end position="291"/>
    </location>
</feature>
<dbReference type="PROSITE" id="PS00028">
    <property type="entry name" value="ZINC_FINGER_C2H2_1"/>
    <property type="match status" value="1"/>
</dbReference>
<feature type="compositionally biased region" description="Polar residues" evidence="2">
    <location>
        <begin position="184"/>
        <end position="215"/>
    </location>
</feature>
<comment type="caution">
    <text evidence="4">The sequence shown here is derived from an EMBL/GenBank/DDBJ whole genome shotgun (WGS) entry which is preliminary data.</text>
</comment>
<dbReference type="Gene3D" id="3.30.160.60">
    <property type="entry name" value="Classic Zinc Finger"/>
    <property type="match status" value="1"/>
</dbReference>
<feature type="compositionally biased region" description="Low complexity" evidence="2">
    <location>
        <begin position="300"/>
        <end position="316"/>
    </location>
</feature>
<organism evidence="4 5">
    <name type="scientific">Lobosporangium transversale</name>
    <dbReference type="NCBI Taxonomy" id="64571"/>
    <lineage>
        <taxon>Eukaryota</taxon>
        <taxon>Fungi</taxon>
        <taxon>Fungi incertae sedis</taxon>
        <taxon>Mucoromycota</taxon>
        <taxon>Mortierellomycotina</taxon>
        <taxon>Mortierellomycetes</taxon>
        <taxon>Mortierellales</taxon>
        <taxon>Mortierellaceae</taxon>
        <taxon>Lobosporangium</taxon>
    </lineage>
</organism>
<feature type="domain" description="C2H2-type" evidence="3">
    <location>
        <begin position="386"/>
        <end position="415"/>
    </location>
</feature>
<evidence type="ECO:0000313" key="4">
    <source>
        <dbReference type="EMBL" id="ORZ05535.1"/>
    </source>
</evidence>
<sequence length="435" mass="48694">MHVSNTFTFGAQGDQAAPGLRRETTMEISKMYTTLYDQEDPQLQQEFTLYQQQQDTQVLYETRLNPSNPIWTELQQQQLYASPASPASSCFSGPSSQSSSESAYSSPAAVSIRLLDADETGELVDQFNITIDELLSESALPFDYSTIGLDASDFDLFTPSQQQQSQDSVQYYQQLRQHQKNEQEQYYSLHSQRHQNTSPSPPMSTQGGPQRSRTLSPEICCDPYPSTFSSSSVSSPSLISSFSSFNSPAATFSSRYSHHPASPQSPKHRHKVEMPRSPCPSSPAATTPSTPYMRRASQGSSAFAAPSSQHQQQQQAPVTTTAIPTDLQLPNTEGMTVIRSEDGSIMVFNPVNESMTFRCELCPLESFGRIHDLKRHQASKHQEKTWPCEYCPRTFVRRDALLRHYTVKSHREDGIHPASHETEELMAARARSKLI</sequence>
<proteinExistence type="predicted"/>
<reference evidence="4 5" key="1">
    <citation type="submission" date="2016-07" db="EMBL/GenBank/DDBJ databases">
        <title>Pervasive Adenine N6-methylation of Active Genes in Fungi.</title>
        <authorList>
            <consortium name="DOE Joint Genome Institute"/>
            <person name="Mondo S.J."/>
            <person name="Dannebaum R.O."/>
            <person name="Kuo R.C."/>
            <person name="Labutti K."/>
            <person name="Haridas S."/>
            <person name="Kuo A."/>
            <person name="Salamov A."/>
            <person name="Ahrendt S.R."/>
            <person name="Lipzen A."/>
            <person name="Sullivan W."/>
            <person name="Andreopoulos W.B."/>
            <person name="Clum A."/>
            <person name="Lindquist E."/>
            <person name="Daum C."/>
            <person name="Ramamoorthy G.K."/>
            <person name="Gryganskyi A."/>
            <person name="Culley D."/>
            <person name="Magnuson J.K."/>
            <person name="James T.Y."/>
            <person name="O'Malley M.A."/>
            <person name="Stajich J.E."/>
            <person name="Spatafora J.W."/>
            <person name="Visel A."/>
            <person name="Grigoriev I.V."/>
        </authorList>
    </citation>
    <scope>NUCLEOTIDE SEQUENCE [LARGE SCALE GENOMIC DNA]</scope>
    <source>
        <strain evidence="4 5">NRRL 3116</strain>
    </source>
</reference>
<keyword evidence="1" id="KW-0862">Zinc</keyword>
<name>A0A1Y2GAE1_9FUNG</name>
<keyword evidence="1" id="KW-0863">Zinc-finger</keyword>
<keyword evidence="5" id="KW-1185">Reference proteome</keyword>
<dbReference type="OrthoDB" id="10018191at2759"/>